<dbReference type="AlphaFoldDB" id="W1NIW3"/>
<dbReference type="HOGENOM" id="CLU_2281183_0_0_1"/>
<dbReference type="Gramene" id="ERM95406">
    <property type="protein sequence ID" value="ERM95406"/>
    <property type="gene ID" value="AMTR_s00008p00232370"/>
</dbReference>
<name>W1NIW3_AMBTC</name>
<reference evidence="2" key="1">
    <citation type="journal article" date="2013" name="Science">
        <title>The Amborella genome and the evolution of flowering plants.</title>
        <authorList>
            <consortium name="Amborella Genome Project"/>
        </authorList>
    </citation>
    <scope>NUCLEOTIDE SEQUENCE [LARGE SCALE GENOMIC DNA]</scope>
</reference>
<dbReference type="Proteomes" id="UP000017836">
    <property type="component" value="Unassembled WGS sequence"/>
</dbReference>
<keyword evidence="2" id="KW-1185">Reference proteome</keyword>
<evidence type="ECO:0000313" key="2">
    <source>
        <dbReference type="Proteomes" id="UP000017836"/>
    </source>
</evidence>
<protein>
    <recommendedName>
        <fullName evidence="3">DUF295 domain-containing protein</fullName>
    </recommendedName>
</protein>
<evidence type="ECO:0000313" key="1">
    <source>
        <dbReference type="EMBL" id="ERM95406.1"/>
    </source>
</evidence>
<proteinExistence type="predicted"/>
<evidence type="ECO:0008006" key="3">
    <source>
        <dbReference type="Google" id="ProtNLM"/>
    </source>
</evidence>
<sequence length="102" mass="11998">MKLVARQLKMWILSEEKNRVQMIQLDLLSLRQSLGSEMAFSCMDPLLLIGDMLFIRSRLSEEDKIIVYDVKDQSCQLLAYYPANHASEFRAYRPTLFSCEFR</sequence>
<gene>
    <name evidence="1" type="ORF">AMTR_s00008p00232370</name>
</gene>
<accession>W1NIW3</accession>
<organism evidence="1 2">
    <name type="scientific">Amborella trichopoda</name>
    <dbReference type="NCBI Taxonomy" id="13333"/>
    <lineage>
        <taxon>Eukaryota</taxon>
        <taxon>Viridiplantae</taxon>
        <taxon>Streptophyta</taxon>
        <taxon>Embryophyta</taxon>
        <taxon>Tracheophyta</taxon>
        <taxon>Spermatophyta</taxon>
        <taxon>Magnoliopsida</taxon>
        <taxon>Amborellales</taxon>
        <taxon>Amborellaceae</taxon>
        <taxon>Amborella</taxon>
    </lineage>
</organism>
<dbReference type="EMBL" id="KI397486">
    <property type="protein sequence ID" value="ERM95406.1"/>
    <property type="molecule type" value="Genomic_DNA"/>
</dbReference>